<keyword evidence="12" id="KW-0648">Protein biosynthesis</keyword>
<comment type="caution">
    <text evidence="12">The sequence shown here is derived from an EMBL/GenBank/DDBJ whole genome shotgun (WGS) entry which is preliminary data.</text>
</comment>
<dbReference type="Gene3D" id="3.10.50.30">
    <property type="entry name" value="Transcription elongation factor, GreA/GreB, C-terminal domain"/>
    <property type="match status" value="1"/>
</dbReference>
<dbReference type="InterPro" id="IPR036953">
    <property type="entry name" value="GreA/GreB_C_sf"/>
</dbReference>
<dbReference type="InterPro" id="IPR018151">
    <property type="entry name" value="TF_GreA/GreB_CS"/>
</dbReference>
<gene>
    <name evidence="8" type="primary">greA</name>
    <name evidence="12" type="ORF">COX00_02995</name>
</gene>
<evidence type="ECO:0000256" key="6">
    <source>
        <dbReference type="ARBA" id="ARBA00024916"/>
    </source>
</evidence>
<dbReference type="InterPro" id="IPR023459">
    <property type="entry name" value="Tscrpt_elong_fac_GreA/B_fam"/>
</dbReference>
<dbReference type="EMBL" id="PCSZ01000061">
    <property type="protein sequence ID" value="PIP60486.1"/>
    <property type="molecule type" value="Genomic_DNA"/>
</dbReference>
<dbReference type="GO" id="GO:0032784">
    <property type="term" value="P:regulation of DNA-templated transcription elongation"/>
    <property type="evidence" value="ECO:0007669"/>
    <property type="project" value="UniProtKB-UniRule"/>
</dbReference>
<dbReference type="FunFam" id="1.10.287.180:FF:000001">
    <property type="entry name" value="Transcription elongation factor GreA"/>
    <property type="match status" value="1"/>
</dbReference>
<dbReference type="InterPro" id="IPR022691">
    <property type="entry name" value="Tscrpt_elong_fac_GreA/B_N"/>
</dbReference>
<evidence type="ECO:0000313" key="12">
    <source>
        <dbReference type="EMBL" id="PIP60486.1"/>
    </source>
</evidence>
<evidence type="ECO:0000256" key="1">
    <source>
        <dbReference type="ARBA" id="ARBA00008213"/>
    </source>
</evidence>
<comment type="function">
    <text evidence="6 8 9">Necessary for efficient RNA polymerase transcription elongation past template-encoded arresting sites. The arresting sites in DNA have the property of trapping a certain fraction of elongating RNA polymerases that pass through, resulting in locked ternary complexes. Cleavage of the nascent transcript by cleavage factors such as GreA or GreB allows the resumption of elongation from the new 3'terminus. GreA releases sequences of 2 to 3 nucleotides.</text>
</comment>
<evidence type="ECO:0000256" key="8">
    <source>
        <dbReference type="HAMAP-Rule" id="MF_00105"/>
    </source>
</evidence>
<organism evidence="12 13">
    <name type="scientific">Candidatus Uhrbacteria bacterium CG22_combo_CG10-13_8_21_14_all_47_17</name>
    <dbReference type="NCBI Taxonomy" id="1975041"/>
    <lineage>
        <taxon>Bacteria</taxon>
        <taxon>Candidatus Uhriibacteriota</taxon>
    </lineage>
</organism>
<evidence type="ECO:0000256" key="4">
    <source>
        <dbReference type="ARBA" id="ARBA00023125"/>
    </source>
</evidence>
<dbReference type="NCBIfam" id="NF001263">
    <property type="entry name" value="PRK00226.1-4"/>
    <property type="match status" value="1"/>
</dbReference>
<dbReference type="PIRSF" id="PIRSF006092">
    <property type="entry name" value="GreA_GreB"/>
    <property type="match status" value="1"/>
</dbReference>
<dbReference type="NCBIfam" id="TIGR01462">
    <property type="entry name" value="greA"/>
    <property type="match status" value="1"/>
</dbReference>
<dbReference type="GO" id="GO:0006354">
    <property type="term" value="P:DNA-templated transcription elongation"/>
    <property type="evidence" value="ECO:0007669"/>
    <property type="project" value="TreeGrafter"/>
</dbReference>
<dbReference type="InterPro" id="IPR006359">
    <property type="entry name" value="Tscrpt_elong_fac_GreA"/>
</dbReference>
<dbReference type="Pfam" id="PF01272">
    <property type="entry name" value="GreA_GreB"/>
    <property type="match status" value="1"/>
</dbReference>
<evidence type="ECO:0000259" key="10">
    <source>
        <dbReference type="Pfam" id="PF01272"/>
    </source>
</evidence>
<dbReference type="GO" id="GO:0003677">
    <property type="term" value="F:DNA binding"/>
    <property type="evidence" value="ECO:0007669"/>
    <property type="project" value="UniProtKB-UniRule"/>
</dbReference>
<dbReference type="AlphaFoldDB" id="A0A2H0BS28"/>
<dbReference type="Pfam" id="PF03449">
    <property type="entry name" value="GreA_GreB_N"/>
    <property type="match status" value="1"/>
</dbReference>
<dbReference type="Proteomes" id="UP000231581">
    <property type="component" value="Unassembled WGS sequence"/>
</dbReference>
<dbReference type="InterPro" id="IPR036805">
    <property type="entry name" value="Tscrpt_elong_fac_GreA/B_N_sf"/>
</dbReference>
<reference evidence="12 13" key="1">
    <citation type="submission" date="2017-09" db="EMBL/GenBank/DDBJ databases">
        <title>Depth-based differentiation of microbial function through sediment-hosted aquifers and enrichment of novel symbionts in the deep terrestrial subsurface.</title>
        <authorList>
            <person name="Probst A.J."/>
            <person name="Ladd B."/>
            <person name="Jarett J.K."/>
            <person name="Geller-Mcgrath D.E."/>
            <person name="Sieber C.M."/>
            <person name="Emerson J.B."/>
            <person name="Anantharaman K."/>
            <person name="Thomas B.C."/>
            <person name="Malmstrom R."/>
            <person name="Stieglmeier M."/>
            <person name="Klingl A."/>
            <person name="Woyke T."/>
            <person name="Ryan C.M."/>
            <person name="Banfield J.F."/>
        </authorList>
    </citation>
    <scope>NUCLEOTIDE SEQUENCE [LARGE SCALE GENOMIC DNA]</scope>
    <source>
        <strain evidence="12">CG22_combo_CG10-13_8_21_14_all_47_17</strain>
    </source>
</reference>
<dbReference type="PROSITE" id="PS00830">
    <property type="entry name" value="GREAB_2"/>
    <property type="match status" value="1"/>
</dbReference>
<keyword evidence="12" id="KW-0251">Elongation factor</keyword>
<dbReference type="Gene3D" id="1.10.287.180">
    <property type="entry name" value="Transcription elongation factor, GreA/GreB, N-terminal domain"/>
    <property type="match status" value="1"/>
</dbReference>
<keyword evidence="3 8" id="KW-0805">Transcription regulation</keyword>
<evidence type="ECO:0000259" key="11">
    <source>
        <dbReference type="Pfam" id="PF03449"/>
    </source>
</evidence>
<proteinExistence type="inferred from homology"/>
<accession>A0A2H0BS28</accession>
<dbReference type="HAMAP" id="MF_00105">
    <property type="entry name" value="GreA_GreB"/>
    <property type="match status" value="1"/>
</dbReference>
<dbReference type="GO" id="GO:0003746">
    <property type="term" value="F:translation elongation factor activity"/>
    <property type="evidence" value="ECO:0007669"/>
    <property type="project" value="UniProtKB-KW"/>
</dbReference>
<dbReference type="InterPro" id="IPR028624">
    <property type="entry name" value="Tscrpt_elong_fac_GreA/B"/>
</dbReference>
<dbReference type="GO" id="GO:0070063">
    <property type="term" value="F:RNA polymerase binding"/>
    <property type="evidence" value="ECO:0007669"/>
    <property type="project" value="InterPro"/>
</dbReference>
<evidence type="ECO:0000313" key="13">
    <source>
        <dbReference type="Proteomes" id="UP000231581"/>
    </source>
</evidence>
<comment type="similarity">
    <text evidence="1 8 9">Belongs to the GreA/GreB family.</text>
</comment>
<dbReference type="PROSITE" id="PS00829">
    <property type="entry name" value="GREAB_1"/>
    <property type="match status" value="1"/>
</dbReference>
<dbReference type="FunFam" id="3.10.50.30:FF:000001">
    <property type="entry name" value="Transcription elongation factor GreA"/>
    <property type="match status" value="1"/>
</dbReference>
<dbReference type="PANTHER" id="PTHR30437">
    <property type="entry name" value="TRANSCRIPTION ELONGATION FACTOR GREA"/>
    <property type="match status" value="1"/>
</dbReference>
<feature type="domain" description="Transcription elongation factor GreA/GreB C-terminal" evidence="10">
    <location>
        <begin position="84"/>
        <end position="154"/>
    </location>
</feature>
<protein>
    <recommendedName>
        <fullName evidence="2 8">Transcription elongation factor GreA</fullName>
    </recommendedName>
    <alternativeName>
        <fullName evidence="7 8">Transcript cleavage factor GreA</fullName>
    </alternativeName>
</protein>
<keyword evidence="5 8" id="KW-0804">Transcription</keyword>
<evidence type="ECO:0000256" key="3">
    <source>
        <dbReference type="ARBA" id="ARBA00023015"/>
    </source>
</evidence>
<name>A0A2H0BS28_9BACT</name>
<evidence type="ECO:0000256" key="2">
    <source>
        <dbReference type="ARBA" id="ARBA00013729"/>
    </source>
</evidence>
<dbReference type="SUPFAM" id="SSF54534">
    <property type="entry name" value="FKBP-like"/>
    <property type="match status" value="1"/>
</dbReference>
<evidence type="ECO:0000256" key="5">
    <source>
        <dbReference type="ARBA" id="ARBA00023163"/>
    </source>
</evidence>
<evidence type="ECO:0000256" key="9">
    <source>
        <dbReference type="RuleBase" id="RU000556"/>
    </source>
</evidence>
<feature type="domain" description="Transcription elongation factor GreA/GreB N-terminal" evidence="11">
    <location>
        <begin position="6"/>
        <end position="75"/>
    </location>
</feature>
<keyword evidence="4 8" id="KW-0238">DNA-binding</keyword>
<evidence type="ECO:0000256" key="7">
    <source>
        <dbReference type="ARBA" id="ARBA00030776"/>
    </source>
</evidence>
<dbReference type="InterPro" id="IPR001437">
    <property type="entry name" value="Tscrpt_elong_fac_GreA/B_C"/>
</dbReference>
<dbReference type="PANTHER" id="PTHR30437:SF4">
    <property type="entry name" value="TRANSCRIPTION ELONGATION FACTOR GREA"/>
    <property type="match status" value="1"/>
</dbReference>
<sequence length="154" mass="16798">MAQVQYMSAAGLERLKQELHELKTVKRRELADRIETAKALGDLSENAEYHEAKDALSFVEGRIHEIEDILKNVAVIEEETGAVGIIRIGSTVVVEVNGKEKTYSIVGSNEADPLQGLVSNESPIGSALLGKKEDDIAEVEAPAGRIIYKIKKVT</sequence>
<dbReference type="SUPFAM" id="SSF46557">
    <property type="entry name" value="GreA transcript cleavage protein, N-terminal domain"/>
    <property type="match status" value="1"/>
</dbReference>